<dbReference type="OrthoDB" id="9791874at2"/>
<keyword evidence="6 7" id="KW-0472">Membrane</keyword>
<evidence type="ECO:0000256" key="7">
    <source>
        <dbReference type="SAM" id="Phobius"/>
    </source>
</evidence>
<reference evidence="10" key="1">
    <citation type="submission" date="2018-09" db="EMBL/GenBank/DDBJ databases">
        <authorList>
            <person name="Livingstone P.G."/>
            <person name="Whitworth D.E."/>
        </authorList>
    </citation>
    <scope>NUCLEOTIDE SEQUENCE [LARGE SCALE GENOMIC DNA]</scope>
    <source>
        <strain evidence="10">CA054A</strain>
    </source>
</reference>
<organism evidence="9 10">
    <name type="scientific">Corallococcus terminator</name>
    <dbReference type="NCBI Taxonomy" id="2316733"/>
    <lineage>
        <taxon>Bacteria</taxon>
        <taxon>Pseudomonadati</taxon>
        <taxon>Myxococcota</taxon>
        <taxon>Myxococcia</taxon>
        <taxon>Myxococcales</taxon>
        <taxon>Cystobacterineae</taxon>
        <taxon>Myxococcaceae</taxon>
        <taxon>Corallococcus</taxon>
    </lineage>
</organism>
<dbReference type="PANTHER" id="PTHR30506">
    <property type="entry name" value="INNER MEMBRANE PROTEIN"/>
    <property type="match status" value="1"/>
</dbReference>
<feature type="domain" description="Glycine transporter" evidence="8">
    <location>
        <begin position="110"/>
        <end position="182"/>
    </location>
</feature>
<protein>
    <submittedName>
        <fullName evidence="9">Trimeric intracellular cation channel family protein</fullName>
    </submittedName>
</protein>
<gene>
    <name evidence="9" type="ORF">D7V88_19245</name>
</gene>
<feature type="transmembrane region" description="Helical" evidence="7">
    <location>
        <begin position="20"/>
        <end position="42"/>
    </location>
</feature>
<keyword evidence="3" id="KW-1003">Cell membrane</keyword>
<comment type="caution">
    <text evidence="9">The sequence shown here is derived from an EMBL/GenBank/DDBJ whole genome shotgun (WGS) entry which is preliminary data.</text>
</comment>
<evidence type="ECO:0000256" key="2">
    <source>
        <dbReference type="ARBA" id="ARBA00008193"/>
    </source>
</evidence>
<evidence type="ECO:0000256" key="5">
    <source>
        <dbReference type="ARBA" id="ARBA00022989"/>
    </source>
</evidence>
<evidence type="ECO:0000256" key="4">
    <source>
        <dbReference type="ARBA" id="ARBA00022692"/>
    </source>
</evidence>
<keyword evidence="5 7" id="KW-1133">Transmembrane helix</keyword>
<evidence type="ECO:0000256" key="3">
    <source>
        <dbReference type="ARBA" id="ARBA00022475"/>
    </source>
</evidence>
<evidence type="ECO:0000313" key="9">
    <source>
        <dbReference type="EMBL" id="RKG85739.1"/>
    </source>
</evidence>
<dbReference type="GO" id="GO:0005886">
    <property type="term" value="C:plasma membrane"/>
    <property type="evidence" value="ECO:0007669"/>
    <property type="project" value="UniProtKB-SubCell"/>
</dbReference>
<keyword evidence="4 7" id="KW-0812">Transmembrane</keyword>
<evidence type="ECO:0000313" key="10">
    <source>
        <dbReference type="Proteomes" id="UP000268094"/>
    </source>
</evidence>
<dbReference type="PANTHER" id="PTHR30506:SF3">
    <property type="entry name" value="UPF0126 INNER MEMBRANE PROTEIN YADS-RELATED"/>
    <property type="match status" value="1"/>
</dbReference>
<evidence type="ECO:0000259" key="8">
    <source>
        <dbReference type="Pfam" id="PF03458"/>
    </source>
</evidence>
<evidence type="ECO:0000256" key="1">
    <source>
        <dbReference type="ARBA" id="ARBA00004651"/>
    </source>
</evidence>
<feature type="transmembrane region" description="Helical" evidence="7">
    <location>
        <begin position="81"/>
        <end position="99"/>
    </location>
</feature>
<name>A0A3A8IQI3_9BACT</name>
<feature type="transmembrane region" description="Helical" evidence="7">
    <location>
        <begin position="135"/>
        <end position="155"/>
    </location>
</feature>
<feature type="transmembrane region" description="Helical" evidence="7">
    <location>
        <begin position="167"/>
        <end position="185"/>
    </location>
</feature>
<evidence type="ECO:0000256" key="6">
    <source>
        <dbReference type="ARBA" id="ARBA00023136"/>
    </source>
</evidence>
<feature type="domain" description="Glycine transporter" evidence="8">
    <location>
        <begin position="24"/>
        <end position="97"/>
    </location>
</feature>
<feature type="transmembrane region" description="Helical" evidence="7">
    <location>
        <begin position="48"/>
        <end position="69"/>
    </location>
</feature>
<accession>A0A3A8IQI3</accession>
<sequence>MEASPGQETVARVDGREVRLLLGFDFAGTFVFAVEGAIAAIAGGLDPLGIMVLSFTTALGGGILRDLLIGAIPPNAIRDQRYALVAFAGGATVLLLHRFVTSVPAALLVTLDAAGLSLFAIAGARKALDFGLRPLMAILMAAITGAGGGTLRDLFLAHVPTVLRADIYALAALTGALVMVVGQRLGLPSRAMAFVGGAACFALRVISVWRGWNLPHLMAVGME</sequence>
<comment type="subcellular location">
    <subcellularLocation>
        <location evidence="1">Cell membrane</location>
        <topology evidence="1">Multi-pass membrane protein</topology>
    </subcellularLocation>
</comment>
<dbReference type="EMBL" id="RAVZ01000127">
    <property type="protein sequence ID" value="RKG85739.1"/>
    <property type="molecule type" value="Genomic_DNA"/>
</dbReference>
<feature type="transmembrane region" description="Helical" evidence="7">
    <location>
        <begin position="192"/>
        <end position="212"/>
    </location>
</feature>
<dbReference type="InterPro" id="IPR005115">
    <property type="entry name" value="Gly_transporter"/>
</dbReference>
<dbReference type="Pfam" id="PF03458">
    <property type="entry name" value="Gly_transporter"/>
    <property type="match status" value="2"/>
</dbReference>
<keyword evidence="10" id="KW-1185">Reference proteome</keyword>
<dbReference type="AlphaFoldDB" id="A0A3A8IQI3"/>
<feature type="transmembrane region" description="Helical" evidence="7">
    <location>
        <begin position="105"/>
        <end position="123"/>
    </location>
</feature>
<comment type="similarity">
    <text evidence="2">Belongs to the UPF0126 family.</text>
</comment>
<proteinExistence type="inferred from homology"/>
<dbReference type="Proteomes" id="UP000268094">
    <property type="component" value="Unassembled WGS sequence"/>
</dbReference>